<dbReference type="InterPro" id="IPR011989">
    <property type="entry name" value="ARM-like"/>
</dbReference>
<dbReference type="GO" id="GO:0000793">
    <property type="term" value="C:condensed chromosome"/>
    <property type="evidence" value="ECO:0007669"/>
    <property type="project" value="TreeGrafter"/>
</dbReference>
<dbReference type="GO" id="GO:0007076">
    <property type="term" value="P:mitotic chromosome condensation"/>
    <property type="evidence" value="ECO:0007669"/>
    <property type="project" value="InterPro"/>
</dbReference>
<feature type="compositionally biased region" description="Basic residues" evidence="8">
    <location>
        <begin position="532"/>
        <end position="541"/>
    </location>
</feature>
<dbReference type="Pfam" id="PF12719">
    <property type="entry name" value="Cnd3"/>
    <property type="match status" value="1"/>
</dbReference>
<evidence type="ECO:0000256" key="1">
    <source>
        <dbReference type="ARBA" id="ARBA00004286"/>
    </source>
</evidence>
<dbReference type="PANTHER" id="PTHR14418:SF5">
    <property type="entry name" value="CONDENSIN COMPLEX SUBUNIT 3"/>
    <property type="match status" value="1"/>
</dbReference>
<reference evidence="10" key="1">
    <citation type="journal article" date="2020" name="Fungal Divers.">
        <title>Resolving the Mortierellaceae phylogeny through synthesis of multi-gene phylogenetics and phylogenomics.</title>
        <authorList>
            <person name="Vandepol N."/>
            <person name="Liber J."/>
            <person name="Desiro A."/>
            <person name="Na H."/>
            <person name="Kennedy M."/>
            <person name="Barry K."/>
            <person name="Grigoriev I.V."/>
            <person name="Miller A.N."/>
            <person name="O'Donnell K."/>
            <person name="Stajich J.E."/>
            <person name="Bonito G."/>
        </authorList>
    </citation>
    <scope>NUCLEOTIDE SEQUENCE</scope>
    <source>
        <strain evidence="10">BC1065</strain>
    </source>
</reference>
<gene>
    <name evidence="10" type="ORF">DFQ27_009157</name>
</gene>
<dbReference type="OrthoDB" id="27187at2759"/>
<name>A0A9P6TXX2_9FUNG</name>
<feature type="region of interest" description="Disordered" evidence="8">
    <location>
        <begin position="500"/>
        <end position="541"/>
    </location>
</feature>
<proteinExistence type="inferred from homology"/>
<keyword evidence="7" id="KW-0131">Cell cycle</keyword>
<dbReference type="AlphaFoldDB" id="A0A9P6TXX2"/>
<dbReference type="Gene3D" id="1.25.10.10">
    <property type="entry name" value="Leucine-rich Repeat Variant"/>
    <property type="match status" value="1"/>
</dbReference>
<dbReference type="GO" id="GO:0000796">
    <property type="term" value="C:condensin complex"/>
    <property type="evidence" value="ECO:0007669"/>
    <property type="project" value="InterPro"/>
</dbReference>
<comment type="caution">
    <text evidence="10">The sequence shown here is derived from an EMBL/GenBank/DDBJ whole genome shotgun (WGS) entry which is preliminary data.</text>
</comment>
<evidence type="ECO:0000256" key="4">
    <source>
        <dbReference type="ARBA" id="ARBA00022618"/>
    </source>
</evidence>
<feature type="region of interest" description="Disordered" evidence="8">
    <location>
        <begin position="923"/>
        <end position="982"/>
    </location>
</feature>
<evidence type="ECO:0000256" key="5">
    <source>
        <dbReference type="ARBA" id="ARBA00022776"/>
    </source>
</evidence>
<evidence type="ECO:0000256" key="6">
    <source>
        <dbReference type="ARBA" id="ARBA00023067"/>
    </source>
</evidence>
<keyword evidence="6" id="KW-0226">DNA condensation</keyword>
<keyword evidence="3" id="KW-0158">Chromosome</keyword>
<dbReference type="InterPro" id="IPR025977">
    <property type="entry name" value="Cnd3_C"/>
</dbReference>
<dbReference type="Proteomes" id="UP000807716">
    <property type="component" value="Unassembled WGS sequence"/>
</dbReference>
<accession>A0A9P6TXX2</accession>
<comment type="similarity">
    <text evidence="2">Belongs to the CND3 (condensin subunit 3) family.</text>
</comment>
<dbReference type="PANTHER" id="PTHR14418">
    <property type="entry name" value="CONDENSIN COMPLEX SUBUNIT 3-RELATED"/>
    <property type="match status" value="1"/>
</dbReference>
<keyword evidence="11" id="KW-1185">Reference proteome</keyword>
<feature type="compositionally biased region" description="Acidic residues" evidence="8">
    <location>
        <begin position="505"/>
        <end position="514"/>
    </location>
</feature>
<evidence type="ECO:0000259" key="9">
    <source>
        <dbReference type="Pfam" id="PF12719"/>
    </source>
</evidence>
<dbReference type="GO" id="GO:0051301">
    <property type="term" value="P:cell division"/>
    <property type="evidence" value="ECO:0007669"/>
    <property type="project" value="UniProtKB-KW"/>
</dbReference>
<evidence type="ECO:0000256" key="8">
    <source>
        <dbReference type="SAM" id="MobiDB-lite"/>
    </source>
</evidence>
<keyword evidence="5" id="KW-0498">Mitosis</keyword>
<feature type="region of interest" description="Disordered" evidence="8">
    <location>
        <begin position="998"/>
        <end position="1019"/>
    </location>
</feature>
<feature type="compositionally biased region" description="Acidic residues" evidence="8">
    <location>
        <begin position="1003"/>
        <end position="1019"/>
    </location>
</feature>
<evidence type="ECO:0000256" key="3">
    <source>
        <dbReference type="ARBA" id="ARBA00022454"/>
    </source>
</evidence>
<evidence type="ECO:0000256" key="7">
    <source>
        <dbReference type="ARBA" id="ARBA00023306"/>
    </source>
</evidence>
<evidence type="ECO:0000313" key="11">
    <source>
        <dbReference type="Proteomes" id="UP000807716"/>
    </source>
</evidence>
<protein>
    <recommendedName>
        <fullName evidence="9">Nuclear condensin complex subunit 3 C-terminal domain-containing protein</fullName>
    </recommendedName>
</protein>
<dbReference type="InterPro" id="IPR016024">
    <property type="entry name" value="ARM-type_fold"/>
</dbReference>
<evidence type="ECO:0000256" key="2">
    <source>
        <dbReference type="ARBA" id="ARBA00006533"/>
    </source>
</evidence>
<keyword evidence="4" id="KW-0132">Cell division</keyword>
<dbReference type="SUPFAM" id="SSF48371">
    <property type="entry name" value="ARM repeat"/>
    <property type="match status" value="1"/>
</dbReference>
<comment type="subcellular location">
    <subcellularLocation>
        <location evidence="1">Chromosome</location>
    </subcellularLocation>
</comment>
<dbReference type="InterPro" id="IPR027165">
    <property type="entry name" value="CND3"/>
</dbReference>
<organism evidence="10 11">
    <name type="scientific">Actinomortierella ambigua</name>
    <dbReference type="NCBI Taxonomy" id="1343610"/>
    <lineage>
        <taxon>Eukaryota</taxon>
        <taxon>Fungi</taxon>
        <taxon>Fungi incertae sedis</taxon>
        <taxon>Mucoromycota</taxon>
        <taxon>Mortierellomycotina</taxon>
        <taxon>Mortierellomycetes</taxon>
        <taxon>Mortierellales</taxon>
        <taxon>Mortierellaceae</taxon>
        <taxon>Actinomortierella</taxon>
    </lineage>
</organism>
<feature type="compositionally biased region" description="Low complexity" evidence="8">
    <location>
        <begin position="970"/>
        <end position="982"/>
    </location>
</feature>
<sequence length="1019" mass="113454">MANKPNRRVSMGKKQAQAQSTLENLRTLIPAIFQESQKTTGNHRKNAIALRKIQEQCAEAGTEEGEAAFFKEFIRNLNVVLAVKKREPAADRVIQFVSAFILCTREKDIENSAGKESENMDEDDEGEEGISSRFVESLMHHLLKGVRVKDKHVRLRSCQLIALSTNSLGAMDDDLYQELKSSLMERIRDKESAVRVQAVFALSKLQGGDEDGEVDSVVAKMLDVMRHDPAADVRRSALFNIEHTKSTMPYILERARDVDAYNRRGVYSKPMDEIPDFRVLSISDREKLLRHGLSDRDAGVKKACTKMLSTKWIHQAEDNLIEFLERLDVMSSSVADDVLKAFFEYRSDILGSLNFNDVFWANLTVESALLVRTYAEYCCSQHDDIAFEKAIPEVTRHAYHIQKYSNSMQEAGEDDRPEAEFIVTQLLMIAKLLDYSDENGRRMMFNLLREMLMLSDIPDKHLDCIVETIGKISLNEKDFTRIVIEIISDIRAAIDEQEFLRNPAESEDDSDEQSPDERTPDENTIDMLDTPRKRKRSIVERPRRRSVMSVGEVGQNKNDLDTMLIRVRCLTITKCMLERSEEPLKENSYVYGLLNELVIPALGRQEEVMQELGLQCLGLICVLDQTLAQSNMDLFLTCIFAANASDQLKSLSLKIVFDLILTFGMTNMSAQVTEERIHTDLLKSLDDSSEVIQAIAAEGVAKLMLTKLLKSPEVMQKLVILYFIPETANNNHLRQCLNYFLQVCFHSAHENQVVLAPLVTPILVTLIEKFTESNGSMPTPNVMGQQLLEWVEPKRVLGADSADASQPGKAIDFGLPANIGIDIAKLLFTEERNHIRKHLVAILHKVRMDNDAGEIRLKTMTLLLGNLKVKRPLKEPASRKYILSIEKSILKLFEDAPETLDDAELAKLEELTATREFVDAIEEQDEPEFEPVRSTRGGGGGGGAGTGGSGGAGASSGGGGGAGGAGGSGRATRTRAASGRAAAAAVSDKLAKMLKEVDALLDSSEDEEEEADGGSDSDD</sequence>
<feature type="domain" description="Nuclear condensin complex subunit 3 C-terminal" evidence="9">
    <location>
        <begin position="568"/>
        <end position="846"/>
    </location>
</feature>
<dbReference type="EMBL" id="JAAAJB010000810">
    <property type="protein sequence ID" value="KAG0250911.1"/>
    <property type="molecule type" value="Genomic_DNA"/>
</dbReference>
<evidence type="ECO:0000313" key="10">
    <source>
        <dbReference type="EMBL" id="KAG0250911.1"/>
    </source>
</evidence>
<feature type="compositionally biased region" description="Gly residues" evidence="8">
    <location>
        <begin position="936"/>
        <end position="969"/>
    </location>
</feature>